<organism evidence="1 2">
    <name type="scientific">Cucurbita argyrosperma subsp. sororia</name>
    <dbReference type="NCBI Taxonomy" id="37648"/>
    <lineage>
        <taxon>Eukaryota</taxon>
        <taxon>Viridiplantae</taxon>
        <taxon>Streptophyta</taxon>
        <taxon>Embryophyta</taxon>
        <taxon>Tracheophyta</taxon>
        <taxon>Spermatophyta</taxon>
        <taxon>Magnoliopsida</taxon>
        <taxon>eudicotyledons</taxon>
        <taxon>Gunneridae</taxon>
        <taxon>Pentapetalae</taxon>
        <taxon>rosids</taxon>
        <taxon>fabids</taxon>
        <taxon>Cucurbitales</taxon>
        <taxon>Cucurbitaceae</taxon>
        <taxon>Cucurbiteae</taxon>
        <taxon>Cucurbita</taxon>
    </lineage>
</organism>
<dbReference type="Proteomes" id="UP000685013">
    <property type="component" value="Chromosome 8"/>
</dbReference>
<dbReference type="EMBL" id="JAGKQH010000008">
    <property type="protein sequence ID" value="KAG6593112.1"/>
    <property type="molecule type" value="Genomic_DNA"/>
</dbReference>
<reference evidence="1 2" key="1">
    <citation type="journal article" date="2021" name="Hortic Res">
        <title>The domestication of Cucurbita argyrosperma as revealed by the genome of its wild relative.</title>
        <authorList>
            <person name="Barrera-Redondo J."/>
            <person name="Sanchez-de la Vega G."/>
            <person name="Aguirre-Liguori J.A."/>
            <person name="Castellanos-Morales G."/>
            <person name="Gutierrez-Guerrero Y.T."/>
            <person name="Aguirre-Dugua X."/>
            <person name="Aguirre-Planter E."/>
            <person name="Tenaillon M.I."/>
            <person name="Lira-Saade R."/>
            <person name="Eguiarte L.E."/>
        </authorList>
    </citation>
    <scope>NUCLEOTIDE SEQUENCE [LARGE SCALE GENOMIC DNA]</scope>
    <source>
        <strain evidence="1">JBR-2021</strain>
    </source>
</reference>
<dbReference type="AlphaFoldDB" id="A0AAV6N8J6"/>
<comment type="caution">
    <text evidence="1">The sequence shown here is derived from an EMBL/GenBank/DDBJ whole genome shotgun (WGS) entry which is preliminary data.</text>
</comment>
<gene>
    <name evidence="1" type="ORF">SDJN03_12588</name>
</gene>
<accession>A0AAV6N8J6</accession>
<evidence type="ECO:0000313" key="1">
    <source>
        <dbReference type="EMBL" id="KAG6593112.1"/>
    </source>
</evidence>
<proteinExistence type="predicted"/>
<protein>
    <submittedName>
        <fullName evidence="1">Uncharacterized protein</fullName>
    </submittedName>
</protein>
<feature type="non-terminal residue" evidence="1">
    <location>
        <position position="1"/>
    </location>
</feature>
<sequence length="97" mass="11074">MWLRRGIYYGVGLLYLIPRKLAPDITASGLKETWFLLRVLPIQLQLASITGRIVDVPGRLDVLLQTAIIPFPQPLQHRLLLITLILVSMLDSRFLIQ</sequence>
<name>A0AAV6N8J6_9ROSI</name>
<keyword evidence="2" id="KW-1185">Reference proteome</keyword>
<evidence type="ECO:0000313" key="2">
    <source>
        <dbReference type="Proteomes" id="UP000685013"/>
    </source>
</evidence>